<accession>A0A0P1A716</accession>
<feature type="compositionally biased region" description="Polar residues" evidence="1">
    <location>
        <begin position="32"/>
        <end position="45"/>
    </location>
</feature>
<keyword evidence="3" id="KW-1185">Reference proteome</keyword>
<evidence type="ECO:0000313" key="3">
    <source>
        <dbReference type="Proteomes" id="UP000054928"/>
    </source>
</evidence>
<dbReference type="EMBL" id="CCYD01000109">
    <property type="protein sequence ID" value="CEG35985.1"/>
    <property type="molecule type" value="Genomic_DNA"/>
</dbReference>
<evidence type="ECO:0000313" key="2">
    <source>
        <dbReference type="EMBL" id="CEG35985.1"/>
    </source>
</evidence>
<organism evidence="2 3">
    <name type="scientific">Plasmopara halstedii</name>
    <name type="common">Downy mildew of sunflower</name>
    <dbReference type="NCBI Taxonomy" id="4781"/>
    <lineage>
        <taxon>Eukaryota</taxon>
        <taxon>Sar</taxon>
        <taxon>Stramenopiles</taxon>
        <taxon>Oomycota</taxon>
        <taxon>Peronosporomycetes</taxon>
        <taxon>Peronosporales</taxon>
        <taxon>Peronosporaceae</taxon>
        <taxon>Plasmopara</taxon>
    </lineage>
</organism>
<protein>
    <submittedName>
        <fullName evidence="2">Uncharacterized protein</fullName>
    </submittedName>
</protein>
<feature type="region of interest" description="Disordered" evidence="1">
    <location>
        <begin position="27"/>
        <end position="46"/>
    </location>
</feature>
<dbReference type="RefSeq" id="XP_024572354.1">
    <property type="nucleotide sequence ID" value="XM_024730259.1"/>
</dbReference>
<proteinExistence type="predicted"/>
<evidence type="ECO:0000256" key="1">
    <source>
        <dbReference type="SAM" id="MobiDB-lite"/>
    </source>
</evidence>
<dbReference type="AlphaFoldDB" id="A0A0P1A716"/>
<name>A0A0P1A716_PLAHL</name>
<reference evidence="3" key="1">
    <citation type="submission" date="2014-09" db="EMBL/GenBank/DDBJ databases">
        <authorList>
            <person name="Sharma Rahul"/>
            <person name="Thines Marco"/>
        </authorList>
    </citation>
    <scope>NUCLEOTIDE SEQUENCE [LARGE SCALE GENOMIC DNA]</scope>
</reference>
<dbReference type="Proteomes" id="UP000054928">
    <property type="component" value="Unassembled WGS sequence"/>
</dbReference>
<sequence length="111" mass="12739">MSDDDKAKELPLRPSYTDADFATEKDDWKPCKNQSSLALSTTRRGTTQRKWVHKSYLWDVKINFIQDYTKKGVVLSEYVASAEMLVDEVTKSLPAPQMKVLREKIGLVDIE</sequence>
<dbReference type="GeneID" id="36395362"/>